<reference evidence="1 2" key="1">
    <citation type="submission" date="2019-01" db="EMBL/GenBank/DDBJ databases">
        <title>Nocardioides guangzhouensis sp. nov., an actinobacterium isolated from soil.</title>
        <authorList>
            <person name="Fu Y."/>
            <person name="Cai Y."/>
            <person name="Lin Z."/>
            <person name="Chen P."/>
        </authorList>
    </citation>
    <scope>NUCLEOTIDE SEQUENCE [LARGE SCALE GENOMIC DNA]</scope>
    <source>
        <strain evidence="1 2">NBRC 105384</strain>
    </source>
</reference>
<comment type="caution">
    <text evidence="1">The sequence shown here is derived from an EMBL/GenBank/DDBJ whole genome shotgun (WGS) entry which is preliminary data.</text>
</comment>
<dbReference type="OrthoDB" id="165683at2"/>
<accession>A0A4Q5IUY7</accession>
<proteinExistence type="predicted"/>
<keyword evidence="2" id="KW-1185">Reference proteome</keyword>
<dbReference type="Proteomes" id="UP000291189">
    <property type="component" value="Unassembled WGS sequence"/>
</dbReference>
<organism evidence="1 2">
    <name type="scientific">Nocardioides iriomotensis</name>
    <dbReference type="NCBI Taxonomy" id="715784"/>
    <lineage>
        <taxon>Bacteria</taxon>
        <taxon>Bacillati</taxon>
        <taxon>Actinomycetota</taxon>
        <taxon>Actinomycetes</taxon>
        <taxon>Propionibacteriales</taxon>
        <taxon>Nocardioidaceae</taxon>
        <taxon>Nocardioides</taxon>
    </lineage>
</organism>
<protein>
    <submittedName>
        <fullName evidence="1">GYD domain-containing protein</fullName>
    </submittedName>
</protein>
<dbReference type="EMBL" id="SDPU01000037">
    <property type="protein sequence ID" value="RYU08805.1"/>
    <property type="molecule type" value="Genomic_DNA"/>
</dbReference>
<evidence type="ECO:0000313" key="1">
    <source>
        <dbReference type="EMBL" id="RYU08805.1"/>
    </source>
</evidence>
<dbReference type="InterPro" id="IPR014845">
    <property type="entry name" value="GYD/TTHA1554"/>
</dbReference>
<dbReference type="AlphaFoldDB" id="A0A4Q5IUY7"/>
<dbReference type="RefSeq" id="WP_129989601.1">
    <property type="nucleotide sequence ID" value="NZ_SDPU01000037.1"/>
</dbReference>
<dbReference type="Pfam" id="PF08734">
    <property type="entry name" value="GYD"/>
    <property type="match status" value="1"/>
</dbReference>
<gene>
    <name evidence="1" type="ORF">ETU37_22340</name>
</gene>
<evidence type="ECO:0000313" key="2">
    <source>
        <dbReference type="Proteomes" id="UP000291189"/>
    </source>
</evidence>
<name>A0A4Q5IUY7_9ACTN</name>
<sequence length="116" mass="12473">MAQFLFQVAYTSESWSTQVRQHGNVLERIQPLIDGCGASITGCFYAFGDYDLVLLADFPSSEDAAAFSLAATAGGSLKSIKTTPLLSVDQGIAAMRRAEEVGRSYHPPVSSPAERR</sequence>